<gene>
    <name evidence="1" type="ORF">SAMN05216464_11129</name>
</gene>
<evidence type="ECO:0000313" key="2">
    <source>
        <dbReference type="Proteomes" id="UP000199072"/>
    </source>
</evidence>
<reference evidence="1 2" key="1">
    <citation type="submission" date="2016-10" db="EMBL/GenBank/DDBJ databases">
        <authorList>
            <person name="de Groot N.N."/>
        </authorList>
    </citation>
    <scope>NUCLEOTIDE SEQUENCE [LARGE SCALE GENOMIC DNA]</scope>
    <source>
        <strain evidence="1 2">47C3B</strain>
    </source>
</reference>
<dbReference type="AlphaFoldDB" id="A0A1G7H2P7"/>
<dbReference type="EMBL" id="FNAI01000011">
    <property type="protein sequence ID" value="SDE94593.1"/>
    <property type="molecule type" value="Genomic_DNA"/>
</dbReference>
<dbReference type="Proteomes" id="UP000199072">
    <property type="component" value="Unassembled WGS sequence"/>
</dbReference>
<evidence type="ECO:0000313" key="1">
    <source>
        <dbReference type="EMBL" id="SDE94593.1"/>
    </source>
</evidence>
<name>A0A1G7H2P7_9SPHI</name>
<organism evidence="1 2">
    <name type="scientific">Mucilaginibacter pineti</name>
    <dbReference type="NCBI Taxonomy" id="1391627"/>
    <lineage>
        <taxon>Bacteria</taxon>
        <taxon>Pseudomonadati</taxon>
        <taxon>Bacteroidota</taxon>
        <taxon>Sphingobacteriia</taxon>
        <taxon>Sphingobacteriales</taxon>
        <taxon>Sphingobacteriaceae</taxon>
        <taxon>Mucilaginibacter</taxon>
    </lineage>
</organism>
<accession>A0A1G7H2P7</accession>
<sequence length="31" mass="3296">MNVLYYIFAKIIKGEITVENALRSVAPGGAG</sequence>
<protein>
    <submittedName>
        <fullName evidence="1">Uncharacterized protein</fullName>
    </submittedName>
</protein>
<proteinExistence type="predicted"/>
<keyword evidence="2" id="KW-1185">Reference proteome</keyword>